<organism evidence="1 2">
    <name type="scientific">Rhodopirellula bahusiensis</name>
    <dbReference type="NCBI Taxonomy" id="2014065"/>
    <lineage>
        <taxon>Bacteria</taxon>
        <taxon>Pseudomonadati</taxon>
        <taxon>Planctomycetota</taxon>
        <taxon>Planctomycetia</taxon>
        <taxon>Pirellulales</taxon>
        <taxon>Pirellulaceae</taxon>
        <taxon>Rhodopirellula</taxon>
    </lineage>
</organism>
<dbReference type="GeneID" id="90607506"/>
<evidence type="ECO:0000313" key="2">
    <source>
        <dbReference type="Proteomes" id="UP000225740"/>
    </source>
</evidence>
<comment type="caution">
    <text evidence="1">The sequence shown here is derived from an EMBL/GenBank/DDBJ whole genome shotgun (WGS) entry which is preliminary data.</text>
</comment>
<dbReference type="EMBL" id="NIZW01000002">
    <property type="protein sequence ID" value="PHQ36622.1"/>
    <property type="molecule type" value="Genomic_DNA"/>
</dbReference>
<dbReference type="Pfam" id="PF07394">
    <property type="entry name" value="DUF1501"/>
    <property type="match status" value="1"/>
</dbReference>
<dbReference type="PANTHER" id="PTHR43737">
    <property type="entry name" value="BLL7424 PROTEIN"/>
    <property type="match status" value="1"/>
</dbReference>
<evidence type="ECO:0000313" key="1">
    <source>
        <dbReference type="EMBL" id="PHQ36622.1"/>
    </source>
</evidence>
<dbReference type="OrthoDB" id="127333at2"/>
<dbReference type="Proteomes" id="UP000225740">
    <property type="component" value="Unassembled WGS sequence"/>
</dbReference>
<sequence>MLSFKGPRAKDLCDPHLGETRRAFLRVGGASLFGLSLPTIMQLQSNQTKAAEASGGANVHHGGGPGWGKAKSIIMVYLQGGPSHLDLWDPKEDVPDNVKSQFKPISTKIPGVKFTENLPRLSQVNDKFTMIRSMSYTPNGLFNHTAAIYQMMTGYTTDKVSPSGQLEPPSPKDFPNFGSNIVKMKPLDEPMLPFVMLPRPLQESNVVGKGGTAGFLGKAFDPYTLYPPGDDMDMDKLQKIRTDDLSLRDEVFDVRLQRRANLRQALNEQMPVINQAVEKFELDQNYDRALSLILSGRARDAFQLSAEDDVLRDAYGRNSFGQSCLLARRLVEAGTRVVEVIWPKVANSDNHSWDHHSGLSKRMKDQSAPMLDNGLTTLIEDLDQRGMLEETLVVAVGEFGRSPQRGVSTSGNNNSDDGRDHWPYCYTAVVAGAGMKRGFVYGKSDKTASAPVDNPVHPAELLATIYHSFGIDPETIVYNHLNQPRELVKAQAVTSLMT</sequence>
<accession>A0A2G1WC60</accession>
<dbReference type="AlphaFoldDB" id="A0A2G1WC60"/>
<dbReference type="InterPro" id="IPR017850">
    <property type="entry name" value="Alkaline_phosphatase_core_sf"/>
</dbReference>
<evidence type="ECO:0008006" key="3">
    <source>
        <dbReference type="Google" id="ProtNLM"/>
    </source>
</evidence>
<dbReference type="PANTHER" id="PTHR43737:SF1">
    <property type="entry name" value="DUF1501 DOMAIN-CONTAINING PROTEIN"/>
    <property type="match status" value="1"/>
</dbReference>
<dbReference type="InterPro" id="IPR010869">
    <property type="entry name" value="DUF1501"/>
</dbReference>
<dbReference type="RefSeq" id="WP_099259520.1">
    <property type="nucleotide sequence ID" value="NZ_NIZW01000002.1"/>
</dbReference>
<dbReference type="SUPFAM" id="SSF53649">
    <property type="entry name" value="Alkaline phosphatase-like"/>
    <property type="match status" value="1"/>
</dbReference>
<proteinExistence type="predicted"/>
<name>A0A2G1WC60_9BACT</name>
<gene>
    <name evidence="1" type="ORF">CEE69_04460</name>
</gene>
<protein>
    <recommendedName>
        <fullName evidence="3">DUF1501 domain-containing protein</fullName>
    </recommendedName>
</protein>
<reference evidence="1 2" key="1">
    <citation type="submission" date="2017-06" db="EMBL/GenBank/DDBJ databases">
        <title>Description of Rhodopirellula bahusiensis sp. nov.</title>
        <authorList>
            <person name="Kizina J."/>
            <person name="Harder J."/>
        </authorList>
    </citation>
    <scope>NUCLEOTIDE SEQUENCE [LARGE SCALE GENOMIC DNA]</scope>
    <source>
        <strain evidence="1 2">SWK21</strain>
    </source>
</reference>
<keyword evidence="2" id="KW-1185">Reference proteome</keyword>